<organism evidence="3 5">
    <name type="scientific">Phytophthora rubi</name>
    <dbReference type="NCBI Taxonomy" id="129364"/>
    <lineage>
        <taxon>Eukaryota</taxon>
        <taxon>Sar</taxon>
        <taxon>Stramenopiles</taxon>
        <taxon>Oomycota</taxon>
        <taxon>Peronosporomycetes</taxon>
        <taxon>Peronosporales</taxon>
        <taxon>Peronosporaceae</taxon>
        <taxon>Phytophthora</taxon>
    </lineage>
</organism>
<evidence type="ECO:0000313" key="6">
    <source>
        <dbReference type="Proteomes" id="UP000434957"/>
    </source>
</evidence>
<proteinExistence type="predicted"/>
<sequence>MLALPGDTRWGSLLASMNSILEAEDVLFSVVSGRNFMEAKTKKKRQAHQLVFNLLFLDLPTSIETCGLPAREVKVVKGLVKERFDFIYRDAHGVGSLLDPRYRGLGMDSTTRGNVRTLLAHWHDRDDAANEVAIELVRFRRFASEMSIKSPRVWELLSSGKLSIYDYCSASERNFSTHGFMYSRLRNRLEPDRVEKLVHVYFNARNIQDDDMKMYSDLDDLLRQIDHDDEEENTRDNPDADFVYE</sequence>
<dbReference type="AlphaFoldDB" id="A0A6A3LUT3"/>
<dbReference type="InterPro" id="IPR008906">
    <property type="entry name" value="HATC_C_dom"/>
</dbReference>
<keyword evidence="6" id="KW-1185">Reference proteome</keyword>
<dbReference type="Proteomes" id="UP000434957">
    <property type="component" value="Unassembled WGS sequence"/>
</dbReference>
<evidence type="ECO:0000259" key="2">
    <source>
        <dbReference type="Pfam" id="PF05699"/>
    </source>
</evidence>
<dbReference type="SUPFAM" id="SSF53098">
    <property type="entry name" value="Ribonuclease H-like"/>
    <property type="match status" value="1"/>
</dbReference>
<evidence type="ECO:0000256" key="1">
    <source>
        <dbReference type="SAM" id="MobiDB-lite"/>
    </source>
</evidence>
<dbReference type="EMBL" id="QXFT01005115">
    <property type="protein sequence ID" value="KAE9274169.1"/>
    <property type="molecule type" value="Genomic_DNA"/>
</dbReference>
<evidence type="ECO:0000313" key="5">
    <source>
        <dbReference type="Proteomes" id="UP000429607"/>
    </source>
</evidence>
<feature type="domain" description="HAT C-terminal dimerisation" evidence="2">
    <location>
        <begin position="168"/>
        <end position="201"/>
    </location>
</feature>
<dbReference type="InterPro" id="IPR012337">
    <property type="entry name" value="RNaseH-like_sf"/>
</dbReference>
<evidence type="ECO:0000313" key="3">
    <source>
        <dbReference type="EMBL" id="KAE9020034.1"/>
    </source>
</evidence>
<dbReference type="Proteomes" id="UP000429607">
    <property type="component" value="Unassembled WGS sequence"/>
</dbReference>
<gene>
    <name evidence="3" type="ORF">PR001_g13707</name>
    <name evidence="4" type="ORF">PR003_g29686</name>
</gene>
<accession>A0A6A3LUT3</accession>
<dbReference type="Pfam" id="PF05699">
    <property type="entry name" value="Dimer_Tnp_hAT"/>
    <property type="match status" value="1"/>
</dbReference>
<comment type="caution">
    <text evidence="3">The sequence shown here is derived from an EMBL/GenBank/DDBJ whole genome shotgun (WGS) entry which is preliminary data.</text>
</comment>
<name>A0A6A3LUT3_9STRA</name>
<reference evidence="3 5" key="1">
    <citation type="submission" date="2018-09" db="EMBL/GenBank/DDBJ databases">
        <title>Genomic investigation of the strawberry pathogen Phytophthora fragariae indicates pathogenicity is determined by transcriptional variation in three key races.</title>
        <authorList>
            <person name="Adams T.M."/>
            <person name="Armitage A.D."/>
            <person name="Sobczyk M.K."/>
            <person name="Bates H.J."/>
            <person name="Dunwell J.M."/>
            <person name="Nellist C.F."/>
            <person name="Harrison R.J."/>
        </authorList>
    </citation>
    <scope>NUCLEOTIDE SEQUENCE [LARGE SCALE GENOMIC DNA]</scope>
    <source>
        <strain evidence="3 5">SCRP249</strain>
        <strain evidence="4 6">SCRP333</strain>
    </source>
</reference>
<feature type="region of interest" description="Disordered" evidence="1">
    <location>
        <begin position="226"/>
        <end position="245"/>
    </location>
</feature>
<protein>
    <recommendedName>
        <fullName evidence="2">HAT C-terminal dimerisation domain-containing protein</fullName>
    </recommendedName>
</protein>
<evidence type="ECO:0000313" key="4">
    <source>
        <dbReference type="EMBL" id="KAE9274169.1"/>
    </source>
</evidence>
<dbReference type="GO" id="GO:0046983">
    <property type="term" value="F:protein dimerization activity"/>
    <property type="evidence" value="ECO:0007669"/>
    <property type="project" value="InterPro"/>
</dbReference>
<dbReference type="EMBL" id="QXFV01000951">
    <property type="protein sequence ID" value="KAE9020034.1"/>
    <property type="molecule type" value="Genomic_DNA"/>
</dbReference>